<proteinExistence type="predicted"/>
<organism evidence="2 3">
    <name type="scientific">Eumeta variegata</name>
    <name type="common">Bagworm moth</name>
    <name type="synonym">Eumeta japonica</name>
    <dbReference type="NCBI Taxonomy" id="151549"/>
    <lineage>
        <taxon>Eukaryota</taxon>
        <taxon>Metazoa</taxon>
        <taxon>Ecdysozoa</taxon>
        <taxon>Arthropoda</taxon>
        <taxon>Hexapoda</taxon>
        <taxon>Insecta</taxon>
        <taxon>Pterygota</taxon>
        <taxon>Neoptera</taxon>
        <taxon>Endopterygota</taxon>
        <taxon>Lepidoptera</taxon>
        <taxon>Glossata</taxon>
        <taxon>Ditrysia</taxon>
        <taxon>Tineoidea</taxon>
        <taxon>Psychidae</taxon>
        <taxon>Oiketicinae</taxon>
        <taxon>Eumeta</taxon>
    </lineage>
</organism>
<accession>A0A4C1WVJ5</accession>
<feature type="compositionally biased region" description="Basic and acidic residues" evidence="1">
    <location>
        <begin position="1"/>
        <end position="12"/>
    </location>
</feature>
<evidence type="ECO:0000313" key="3">
    <source>
        <dbReference type="Proteomes" id="UP000299102"/>
    </source>
</evidence>
<evidence type="ECO:0000313" key="2">
    <source>
        <dbReference type="EMBL" id="GBP55546.1"/>
    </source>
</evidence>
<evidence type="ECO:0000256" key="1">
    <source>
        <dbReference type="SAM" id="MobiDB-lite"/>
    </source>
</evidence>
<feature type="region of interest" description="Disordered" evidence="1">
    <location>
        <begin position="1"/>
        <end position="22"/>
    </location>
</feature>
<dbReference type="EMBL" id="BGZK01000671">
    <property type="protein sequence ID" value="GBP55546.1"/>
    <property type="molecule type" value="Genomic_DNA"/>
</dbReference>
<gene>
    <name evidence="2" type="ORF">EVAR_36270_1</name>
</gene>
<protein>
    <submittedName>
        <fullName evidence="2">Uncharacterized protein</fullName>
    </submittedName>
</protein>
<sequence length="83" mass="9409">MGKDNFHKDQVKATRPHPIRFDTGTINISHQTTLSVSAARRAVRLCILTFRGRATCYTAAVRAPRLYDSISRRAMKPTDTPFF</sequence>
<comment type="caution">
    <text evidence="2">The sequence shown here is derived from an EMBL/GenBank/DDBJ whole genome shotgun (WGS) entry which is preliminary data.</text>
</comment>
<name>A0A4C1WVJ5_EUMVA</name>
<dbReference type="AlphaFoldDB" id="A0A4C1WVJ5"/>
<dbReference type="Proteomes" id="UP000299102">
    <property type="component" value="Unassembled WGS sequence"/>
</dbReference>
<reference evidence="2 3" key="1">
    <citation type="journal article" date="2019" name="Commun. Biol.">
        <title>The bagworm genome reveals a unique fibroin gene that provides high tensile strength.</title>
        <authorList>
            <person name="Kono N."/>
            <person name="Nakamura H."/>
            <person name="Ohtoshi R."/>
            <person name="Tomita M."/>
            <person name="Numata K."/>
            <person name="Arakawa K."/>
        </authorList>
    </citation>
    <scope>NUCLEOTIDE SEQUENCE [LARGE SCALE GENOMIC DNA]</scope>
</reference>
<keyword evidence="3" id="KW-1185">Reference proteome</keyword>